<dbReference type="EMBL" id="ML987193">
    <property type="protein sequence ID" value="KAF2250792.1"/>
    <property type="molecule type" value="Genomic_DNA"/>
</dbReference>
<gene>
    <name evidence="2" type="ORF">BU26DRAFT_591782</name>
</gene>
<protein>
    <submittedName>
        <fullName evidence="2">Uncharacterized protein</fullName>
    </submittedName>
</protein>
<dbReference type="RefSeq" id="XP_033685796.1">
    <property type="nucleotide sequence ID" value="XM_033834815.1"/>
</dbReference>
<organism evidence="2 3">
    <name type="scientific">Trematosphaeria pertusa</name>
    <dbReference type="NCBI Taxonomy" id="390896"/>
    <lineage>
        <taxon>Eukaryota</taxon>
        <taxon>Fungi</taxon>
        <taxon>Dikarya</taxon>
        <taxon>Ascomycota</taxon>
        <taxon>Pezizomycotina</taxon>
        <taxon>Dothideomycetes</taxon>
        <taxon>Pleosporomycetidae</taxon>
        <taxon>Pleosporales</taxon>
        <taxon>Massarineae</taxon>
        <taxon>Trematosphaeriaceae</taxon>
        <taxon>Trematosphaeria</taxon>
    </lineage>
</organism>
<dbReference type="OrthoDB" id="3794218at2759"/>
<name>A0A6A6ILV9_9PLEO</name>
<proteinExistence type="predicted"/>
<dbReference type="Proteomes" id="UP000800094">
    <property type="component" value="Unassembled WGS sequence"/>
</dbReference>
<sequence>MASRFPIQSPRKATPSPHNPKKKRQMFDEASDSVAMSSLVRAMASLRKESPSTNVALEHPALLRLDPRILTTIFEHVFRLAGPNKRAYLYLHDLLAPHPLAYVCRQFAEECRALYGTVPLHISPALGAIADTETLECCHGMRIVYGDKVPDLSISVRVVQHVEWRSPGELLESIVRMPGIHAASQLLVPRIQGGTVASMSVITPTTLARKLAKLNIHPHARSKYIANFAPIHHANLFGWLKLAKIGVDNVTIRILGCGFWMDRYPFAFTIGYYRALPLVALLASIIATKPHWIKKITLAGVGAFQNILQEMWAQIPNRTPITGVNPFLDLLVKYPFADEFDGIKEMYFDGGGSPIMRKREGNLFGLRSSMQWQAMIMRARHDRNQPEWKFTENGWGRYKWS</sequence>
<dbReference type="AlphaFoldDB" id="A0A6A6ILV9"/>
<keyword evidence="3" id="KW-1185">Reference proteome</keyword>
<evidence type="ECO:0000313" key="2">
    <source>
        <dbReference type="EMBL" id="KAF2250792.1"/>
    </source>
</evidence>
<feature type="region of interest" description="Disordered" evidence="1">
    <location>
        <begin position="1"/>
        <end position="24"/>
    </location>
</feature>
<evidence type="ECO:0000256" key="1">
    <source>
        <dbReference type="SAM" id="MobiDB-lite"/>
    </source>
</evidence>
<evidence type="ECO:0000313" key="3">
    <source>
        <dbReference type="Proteomes" id="UP000800094"/>
    </source>
</evidence>
<reference evidence="2" key="1">
    <citation type="journal article" date="2020" name="Stud. Mycol.">
        <title>101 Dothideomycetes genomes: a test case for predicting lifestyles and emergence of pathogens.</title>
        <authorList>
            <person name="Haridas S."/>
            <person name="Albert R."/>
            <person name="Binder M."/>
            <person name="Bloem J."/>
            <person name="Labutti K."/>
            <person name="Salamov A."/>
            <person name="Andreopoulos B."/>
            <person name="Baker S."/>
            <person name="Barry K."/>
            <person name="Bills G."/>
            <person name="Bluhm B."/>
            <person name="Cannon C."/>
            <person name="Castanera R."/>
            <person name="Culley D."/>
            <person name="Daum C."/>
            <person name="Ezra D."/>
            <person name="Gonzalez J."/>
            <person name="Henrissat B."/>
            <person name="Kuo A."/>
            <person name="Liang C."/>
            <person name="Lipzen A."/>
            <person name="Lutzoni F."/>
            <person name="Magnuson J."/>
            <person name="Mondo S."/>
            <person name="Nolan M."/>
            <person name="Ohm R."/>
            <person name="Pangilinan J."/>
            <person name="Park H.-J."/>
            <person name="Ramirez L."/>
            <person name="Alfaro M."/>
            <person name="Sun H."/>
            <person name="Tritt A."/>
            <person name="Yoshinaga Y."/>
            <person name="Zwiers L.-H."/>
            <person name="Turgeon B."/>
            <person name="Goodwin S."/>
            <person name="Spatafora J."/>
            <person name="Crous P."/>
            <person name="Grigoriev I."/>
        </authorList>
    </citation>
    <scope>NUCLEOTIDE SEQUENCE</scope>
    <source>
        <strain evidence="2">CBS 122368</strain>
    </source>
</reference>
<dbReference type="GeneID" id="54588145"/>
<accession>A0A6A6ILV9</accession>